<dbReference type="PANTHER" id="PTHR43156">
    <property type="entry name" value="STAGE II SPORULATION PROTEIN E-RELATED"/>
    <property type="match status" value="1"/>
</dbReference>
<dbReference type="PANTHER" id="PTHR43156:SF14">
    <property type="entry name" value="PHOSPHOSERINE PHOSPHATASE RSBP"/>
    <property type="match status" value="1"/>
</dbReference>
<sequence length="379" mass="43071">MSILVVDDNKVNLFVIETILKQAGYKNLRMADSATAMFTILEDDRLKNGKSTFNLILLDIMMPEMDGIAACKKLQSCPAYKDIPVIFVTALGDTHKLAEALDAGGTDYIMKPINKVELLARMRVALRLKEEKDWHKEQDEKISYELNLAAMVQRSILSEPIANEDISITTSYKPSFNLAGDMYYWQQIDDHRYAVFLFDMMGHGIPASLMCMYISSIMRDAVRNLVEPEQVIHELNRSMTMLEGHSNMTSYYLTGIYLLIDTENKKIDYVNAGHPPCYLYIDDNELVHLGQGNTAIGFFNRIEVNKSTIHYNDSFQILLFTDGVIEAIDDDENKAIKHLQSAASHQWTNEEAASPLDVILPKERQKDQHDDMCVIVVRG</sequence>
<dbReference type="Pfam" id="PF00072">
    <property type="entry name" value="Response_reg"/>
    <property type="match status" value="1"/>
</dbReference>
<evidence type="ECO:0000259" key="3">
    <source>
        <dbReference type="PROSITE" id="PS50110"/>
    </source>
</evidence>
<keyword evidence="5" id="KW-1185">Reference proteome</keyword>
<evidence type="ECO:0000313" key="5">
    <source>
        <dbReference type="Proteomes" id="UP000239663"/>
    </source>
</evidence>
<dbReference type="RefSeq" id="WP_104849834.1">
    <property type="nucleotide sequence ID" value="NZ_PKOZ01000007.1"/>
</dbReference>
<name>A0A2S7MYA7_9BACI</name>
<keyword evidence="2" id="KW-0597">Phosphoprotein</keyword>
<organism evidence="4 5">
    <name type="scientific">Pradoshia eiseniae</name>
    <dbReference type="NCBI Taxonomy" id="2064768"/>
    <lineage>
        <taxon>Bacteria</taxon>
        <taxon>Bacillati</taxon>
        <taxon>Bacillota</taxon>
        <taxon>Bacilli</taxon>
        <taxon>Bacillales</taxon>
        <taxon>Bacillaceae</taxon>
        <taxon>Pradoshia</taxon>
    </lineage>
</organism>
<dbReference type="InterPro" id="IPR001932">
    <property type="entry name" value="PPM-type_phosphatase-like_dom"/>
</dbReference>
<proteinExistence type="predicted"/>
<dbReference type="GO" id="GO:0016791">
    <property type="term" value="F:phosphatase activity"/>
    <property type="evidence" value="ECO:0007669"/>
    <property type="project" value="TreeGrafter"/>
</dbReference>
<dbReference type="InterPro" id="IPR011006">
    <property type="entry name" value="CheY-like_superfamily"/>
</dbReference>
<gene>
    <name evidence="4" type="ORF">CYL18_12370</name>
</gene>
<reference evidence="4 5" key="1">
    <citation type="submission" date="2017-12" db="EMBL/GenBank/DDBJ databases">
        <title>Taxonomic description and draft genome of Pradoshia cofamensis Gen. nov., sp. nov., a thermotolerant bacillale isolated from anterior gut of earthworm Eisenia fetida.</title>
        <authorList>
            <person name="Saha T."/>
            <person name="Chakraborty R."/>
        </authorList>
    </citation>
    <scope>NUCLEOTIDE SEQUENCE [LARGE SCALE GENOMIC DNA]</scope>
    <source>
        <strain evidence="4 5">EAG3</strain>
    </source>
</reference>
<comment type="caution">
    <text evidence="4">The sequence shown here is derived from an EMBL/GenBank/DDBJ whole genome shotgun (WGS) entry which is preliminary data.</text>
</comment>
<dbReference type="Pfam" id="PF07228">
    <property type="entry name" value="SpoIIE"/>
    <property type="match status" value="1"/>
</dbReference>
<dbReference type="Proteomes" id="UP000239663">
    <property type="component" value="Unassembled WGS sequence"/>
</dbReference>
<dbReference type="AlphaFoldDB" id="A0A2S7MYA7"/>
<dbReference type="SUPFAM" id="SSF52172">
    <property type="entry name" value="CheY-like"/>
    <property type="match status" value="1"/>
</dbReference>
<evidence type="ECO:0000256" key="1">
    <source>
        <dbReference type="ARBA" id="ARBA00022801"/>
    </source>
</evidence>
<dbReference type="GO" id="GO:0000160">
    <property type="term" value="P:phosphorelay signal transduction system"/>
    <property type="evidence" value="ECO:0007669"/>
    <property type="project" value="InterPro"/>
</dbReference>
<dbReference type="SMART" id="SM00331">
    <property type="entry name" value="PP2C_SIG"/>
    <property type="match status" value="1"/>
</dbReference>
<dbReference type="InterPro" id="IPR052016">
    <property type="entry name" value="Bact_Sigma-Reg"/>
</dbReference>
<accession>A0A2S7MYA7</accession>
<dbReference type="InterPro" id="IPR001789">
    <property type="entry name" value="Sig_transdc_resp-reg_receiver"/>
</dbReference>
<evidence type="ECO:0000313" key="4">
    <source>
        <dbReference type="EMBL" id="PQD94759.1"/>
    </source>
</evidence>
<dbReference type="Gene3D" id="3.60.40.10">
    <property type="entry name" value="PPM-type phosphatase domain"/>
    <property type="match status" value="1"/>
</dbReference>
<dbReference type="Gene3D" id="3.40.50.2300">
    <property type="match status" value="1"/>
</dbReference>
<dbReference type="OrthoDB" id="9763484at2"/>
<protein>
    <submittedName>
        <fullName evidence="4">Response regulator</fullName>
    </submittedName>
</protein>
<evidence type="ECO:0000256" key="2">
    <source>
        <dbReference type="PROSITE-ProRule" id="PRU00169"/>
    </source>
</evidence>
<dbReference type="SUPFAM" id="SSF81606">
    <property type="entry name" value="PP2C-like"/>
    <property type="match status" value="1"/>
</dbReference>
<keyword evidence="1" id="KW-0378">Hydrolase</keyword>
<dbReference type="EMBL" id="PKOZ01000007">
    <property type="protein sequence ID" value="PQD94759.1"/>
    <property type="molecule type" value="Genomic_DNA"/>
</dbReference>
<dbReference type="SMART" id="SM00448">
    <property type="entry name" value="REC"/>
    <property type="match status" value="1"/>
</dbReference>
<feature type="modified residue" description="4-aspartylphosphate" evidence="2">
    <location>
        <position position="59"/>
    </location>
</feature>
<dbReference type="PROSITE" id="PS50110">
    <property type="entry name" value="RESPONSE_REGULATORY"/>
    <property type="match status" value="1"/>
</dbReference>
<feature type="domain" description="Response regulatory" evidence="3">
    <location>
        <begin position="2"/>
        <end position="126"/>
    </location>
</feature>
<dbReference type="InterPro" id="IPR036457">
    <property type="entry name" value="PPM-type-like_dom_sf"/>
</dbReference>